<accession>A0A0H4T458</accession>
<keyword evidence="4 5" id="KW-0418">Kinase</keyword>
<dbReference type="AlphaFoldDB" id="A0A0H4T458"/>
<proteinExistence type="inferred from homology"/>
<dbReference type="Pfam" id="PF00406">
    <property type="entry name" value="ADK"/>
    <property type="match status" value="1"/>
</dbReference>
<comment type="subcellular location">
    <subcellularLocation>
        <location evidence="6">Cytoplasm</location>
    </subcellularLocation>
</comment>
<dbReference type="CDD" id="cd01428">
    <property type="entry name" value="ADK"/>
    <property type="match status" value="1"/>
</dbReference>
<reference evidence="7" key="1">
    <citation type="journal article" date="2015" name="ISME J.">
        <title>Aquifer environment selects for microbial species cohorts in sediment and groundwater.</title>
        <authorList>
            <person name="Hug L.A."/>
            <person name="Thomas B.C."/>
            <person name="Brown C.T."/>
            <person name="Frischkorn K.R."/>
            <person name="Williams K.H."/>
            <person name="Tringe S.G."/>
            <person name="Banfield J.F."/>
        </authorList>
    </citation>
    <scope>NUCLEOTIDE SEQUENCE</scope>
</reference>
<dbReference type="EMBL" id="KT007000">
    <property type="protein sequence ID" value="AKQ02486.1"/>
    <property type="molecule type" value="Genomic_DNA"/>
</dbReference>
<comment type="catalytic activity">
    <reaction evidence="6">
        <text>AMP + ATP = 2 ADP</text>
        <dbReference type="Rhea" id="RHEA:12973"/>
        <dbReference type="ChEBI" id="CHEBI:30616"/>
        <dbReference type="ChEBI" id="CHEBI:456215"/>
        <dbReference type="ChEBI" id="CHEBI:456216"/>
        <dbReference type="EC" id="2.7.4.3"/>
    </reaction>
</comment>
<keyword evidence="2" id="KW-0545">Nucleotide biosynthesis</keyword>
<keyword evidence="6" id="KW-0067">ATP-binding</keyword>
<dbReference type="GO" id="GO:0005737">
    <property type="term" value="C:cytoplasm"/>
    <property type="evidence" value="ECO:0007669"/>
    <property type="project" value="UniProtKB-SubCell"/>
</dbReference>
<evidence type="ECO:0000256" key="3">
    <source>
        <dbReference type="ARBA" id="ARBA00022741"/>
    </source>
</evidence>
<organism evidence="7">
    <name type="scientific">uncultured Parcubacteria bacterium Rifle_16ft_4_minimus_37647</name>
    <dbReference type="NCBI Taxonomy" id="1665140"/>
    <lineage>
        <taxon>Bacteria</taxon>
        <taxon>Candidatus Parcubacteria</taxon>
        <taxon>environmental samples</taxon>
    </lineage>
</organism>
<keyword evidence="3 6" id="KW-0547">Nucleotide-binding</keyword>
<dbReference type="PANTHER" id="PTHR23359">
    <property type="entry name" value="NUCLEOTIDE KINASE"/>
    <property type="match status" value="1"/>
</dbReference>
<evidence type="ECO:0000313" key="7">
    <source>
        <dbReference type="EMBL" id="AKQ02486.1"/>
    </source>
</evidence>
<evidence type="ECO:0000256" key="6">
    <source>
        <dbReference type="RuleBase" id="RU003331"/>
    </source>
</evidence>
<protein>
    <recommendedName>
        <fullName evidence="6">Adenylate kinase</fullName>
        <ecNumber evidence="6">2.7.4.3</ecNumber>
    </recommendedName>
</protein>
<keyword evidence="1 5" id="KW-0808">Transferase</keyword>
<evidence type="ECO:0000256" key="2">
    <source>
        <dbReference type="ARBA" id="ARBA00022727"/>
    </source>
</evidence>
<sequence>MQKSIHVMGPPGSGKGTQADLVADYLNAIHFDSGRYFERLIKENDPLMTPELRRQFNEGELLDPRMFLELVSKRIEAIANSGFSVVFSGQPRTILETFGDENLHGFMEILSGLYGKENIIMFKLMIPEEVSIDRNSNRLVCSICKKGSIVRDAKMCSLCGGDLYKRTLDDPEVIKTRLKEYSERTEPLFKMLKEGGFNVIEIDGTPTPAEIFKNIQKHL</sequence>
<evidence type="ECO:0000256" key="4">
    <source>
        <dbReference type="ARBA" id="ARBA00022777"/>
    </source>
</evidence>
<dbReference type="InterPro" id="IPR027417">
    <property type="entry name" value="P-loop_NTPase"/>
</dbReference>
<dbReference type="InterPro" id="IPR000850">
    <property type="entry name" value="Adenylat/UMP-CMP_kin"/>
</dbReference>
<comment type="similarity">
    <text evidence="5">Belongs to the adenylate kinase family.</text>
</comment>
<evidence type="ECO:0000256" key="5">
    <source>
        <dbReference type="RuleBase" id="RU003330"/>
    </source>
</evidence>
<dbReference type="SUPFAM" id="SSF52540">
    <property type="entry name" value="P-loop containing nucleoside triphosphate hydrolases"/>
    <property type="match status" value="1"/>
</dbReference>
<dbReference type="EC" id="2.7.4.3" evidence="6"/>
<dbReference type="GO" id="GO:0004017">
    <property type="term" value="F:AMP kinase activity"/>
    <property type="evidence" value="ECO:0007669"/>
    <property type="project" value="UniProtKB-EC"/>
</dbReference>
<evidence type="ECO:0000256" key="1">
    <source>
        <dbReference type="ARBA" id="ARBA00022679"/>
    </source>
</evidence>
<comment type="subunit">
    <text evidence="6">Monomer.</text>
</comment>
<dbReference type="Gene3D" id="3.40.50.300">
    <property type="entry name" value="P-loop containing nucleotide triphosphate hydrolases"/>
    <property type="match status" value="1"/>
</dbReference>
<dbReference type="GO" id="GO:0005524">
    <property type="term" value="F:ATP binding"/>
    <property type="evidence" value="ECO:0007669"/>
    <property type="project" value="UniProtKB-KW"/>
</dbReference>
<dbReference type="PRINTS" id="PR00094">
    <property type="entry name" value="ADENYLTKNASE"/>
</dbReference>
<name>A0A0H4T458_9BACT</name>